<evidence type="ECO:0000259" key="9">
    <source>
        <dbReference type="Pfam" id="PF13188"/>
    </source>
</evidence>
<dbReference type="InterPro" id="IPR000014">
    <property type="entry name" value="PAS"/>
</dbReference>
<dbReference type="AlphaFoldDB" id="A0AAX3BBY2"/>
<evidence type="ECO:0000256" key="1">
    <source>
        <dbReference type="ARBA" id="ARBA00000085"/>
    </source>
</evidence>
<reference evidence="10" key="1">
    <citation type="submission" date="2021-04" db="EMBL/GenBank/DDBJ databases">
        <authorList>
            <person name="Postec A."/>
        </authorList>
    </citation>
    <scope>NUCLEOTIDE SEQUENCE</scope>
    <source>
        <strain evidence="10">F1F22</strain>
    </source>
</reference>
<evidence type="ECO:0000313" key="11">
    <source>
        <dbReference type="Proteomes" id="UP001056539"/>
    </source>
</evidence>
<evidence type="ECO:0000256" key="3">
    <source>
        <dbReference type="ARBA" id="ARBA00022553"/>
    </source>
</evidence>
<keyword evidence="11" id="KW-1185">Reference proteome</keyword>
<dbReference type="Gene3D" id="3.30.565.10">
    <property type="entry name" value="Histidine kinase-like ATPase, C-terminal domain"/>
    <property type="match status" value="1"/>
</dbReference>
<evidence type="ECO:0000256" key="5">
    <source>
        <dbReference type="ARBA" id="ARBA00022741"/>
    </source>
</evidence>
<dbReference type="EC" id="2.7.13.3" evidence="2"/>
<reference evidence="10" key="2">
    <citation type="submission" date="2022-06" db="EMBL/GenBank/DDBJ databases">
        <title>Thermospira aquatica gen. nov., sp. nov.</title>
        <authorList>
            <person name="Ben Ali Gam Z."/>
            <person name="Labat M."/>
        </authorList>
    </citation>
    <scope>NUCLEOTIDE SEQUENCE</scope>
    <source>
        <strain evidence="10">F1F22</strain>
    </source>
</reference>
<evidence type="ECO:0000259" key="8">
    <source>
        <dbReference type="Pfam" id="PF07568"/>
    </source>
</evidence>
<feature type="domain" description="Signal transduction histidine kinase subgroup 2 dimerisation and phosphoacceptor" evidence="8">
    <location>
        <begin position="276"/>
        <end position="348"/>
    </location>
</feature>
<protein>
    <recommendedName>
        <fullName evidence="2">histidine kinase</fullName>
        <ecNumber evidence="2">2.7.13.3</ecNumber>
    </recommendedName>
</protein>
<keyword evidence="7" id="KW-0067">ATP-binding</keyword>
<dbReference type="InterPro" id="IPR035965">
    <property type="entry name" value="PAS-like_dom_sf"/>
</dbReference>
<sequence>MVFDGSGSVSLSFLQTMIDTLPFQMAVLDEKGVIRMVNEAWRVFARENGLQGDEIGVNYLEVTKWGAQTEETARQVLELLERVLKGEDGGGVVEYPCHSPTQRRYFHVHINGFTYDGRRWVLVAHENVTAEVLNREKEELALRRFQKLFTHMQEGVVLHEWIRDEKGEIVDYRIVAANEAFAKYTDLDVVSSIGVPATRLYGMNPPPYFDVYRRVFETGQAETFETYYPPMNRYYFISAIPWEDGFATIFLDISVLKQQQKMLEEALKQKQFFFRELQHRAKNTFSSIAGLIGLMAMDYSGEIQEALFRLRQDVVAMAKVYEILYHKGKEKVLDLGEYLKSILDGFRESFSRVFEHVEVEIRLERVSISSNRANLVGLWLTELLTNAIKYAFGQRQQGWLFLSLKEEGGQIEIEYSDGGREKGEKAPIEITAKSSSYGSQVMMMVVEELGGYQAMWRGNGIRVLFRFPKKPEDEEATV</sequence>
<keyword evidence="5" id="KW-0547">Nucleotide-binding</keyword>
<gene>
    <name evidence="10" type="ORF">KDW03_08840</name>
</gene>
<dbReference type="SUPFAM" id="SSF55785">
    <property type="entry name" value="PYP-like sensor domain (PAS domain)"/>
    <property type="match status" value="2"/>
</dbReference>
<feature type="domain" description="PAS" evidence="9">
    <location>
        <begin position="143"/>
        <end position="192"/>
    </location>
</feature>
<dbReference type="Gene3D" id="3.30.450.20">
    <property type="entry name" value="PAS domain"/>
    <property type="match status" value="2"/>
</dbReference>
<dbReference type="InterPro" id="IPR011495">
    <property type="entry name" value="Sig_transdc_His_kin_sub2_dim/P"/>
</dbReference>
<dbReference type="GO" id="GO:0005524">
    <property type="term" value="F:ATP binding"/>
    <property type="evidence" value="ECO:0007669"/>
    <property type="project" value="UniProtKB-KW"/>
</dbReference>
<evidence type="ECO:0000256" key="6">
    <source>
        <dbReference type="ARBA" id="ARBA00022777"/>
    </source>
</evidence>
<dbReference type="SUPFAM" id="SSF55874">
    <property type="entry name" value="ATPase domain of HSP90 chaperone/DNA topoisomerase II/histidine kinase"/>
    <property type="match status" value="1"/>
</dbReference>
<dbReference type="Proteomes" id="UP001056539">
    <property type="component" value="Chromosome"/>
</dbReference>
<name>A0AAX3BBY2_9SPIR</name>
<dbReference type="Pfam" id="PF07568">
    <property type="entry name" value="HisKA_2"/>
    <property type="match status" value="1"/>
</dbReference>
<accession>A0AAX3BBY2</accession>
<organism evidence="10 11">
    <name type="scientific">Thermospira aquatica</name>
    <dbReference type="NCBI Taxonomy" id="2828656"/>
    <lineage>
        <taxon>Bacteria</taxon>
        <taxon>Pseudomonadati</taxon>
        <taxon>Spirochaetota</taxon>
        <taxon>Spirochaetia</taxon>
        <taxon>Brevinematales</taxon>
        <taxon>Thermospiraceae</taxon>
        <taxon>Thermospira</taxon>
    </lineage>
</organism>
<evidence type="ECO:0000256" key="4">
    <source>
        <dbReference type="ARBA" id="ARBA00022679"/>
    </source>
</evidence>
<dbReference type="PANTHER" id="PTHR41523">
    <property type="entry name" value="TWO-COMPONENT SYSTEM SENSOR PROTEIN"/>
    <property type="match status" value="1"/>
</dbReference>
<dbReference type="InterPro" id="IPR036890">
    <property type="entry name" value="HATPase_C_sf"/>
</dbReference>
<dbReference type="GO" id="GO:0004673">
    <property type="term" value="F:protein histidine kinase activity"/>
    <property type="evidence" value="ECO:0007669"/>
    <property type="project" value="UniProtKB-EC"/>
</dbReference>
<evidence type="ECO:0000313" key="10">
    <source>
        <dbReference type="EMBL" id="URA09588.1"/>
    </source>
</evidence>
<feature type="domain" description="PAS" evidence="9">
    <location>
        <begin position="13"/>
        <end position="56"/>
    </location>
</feature>
<comment type="catalytic activity">
    <reaction evidence="1">
        <text>ATP + protein L-histidine = ADP + protein N-phospho-L-histidine.</text>
        <dbReference type="EC" id="2.7.13.3"/>
    </reaction>
</comment>
<keyword evidence="6" id="KW-0418">Kinase</keyword>
<dbReference type="RefSeq" id="WP_271434722.1">
    <property type="nucleotide sequence ID" value="NZ_CP073355.1"/>
</dbReference>
<dbReference type="EMBL" id="CP073355">
    <property type="protein sequence ID" value="URA09588.1"/>
    <property type="molecule type" value="Genomic_DNA"/>
</dbReference>
<keyword evidence="4" id="KW-0808">Transferase</keyword>
<proteinExistence type="predicted"/>
<dbReference type="Pfam" id="PF13188">
    <property type="entry name" value="PAS_8"/>
    <property type="match status" value="2"/>
</dbReference>
<evidence type="ECO:0000256" key="7">
    <source>
        <dbReference type="ARBA" id="ARBA00022840"/>
    </source>
</evidence>
<dbReference type="KEGG" id="taqu:KDW03_08840"/>
<keyword evidence="3" id="KW-0597">Phosphoprotein</keyword>
<dbReference type="PANTHER" id="PTHR41523:SF8">
    <property type="entry name" value="ETHYLENE RESPONSE SENSOR PROTEIN"/>
    <property type="match status" value="1"/>
</dbReference>
<evidence type="ECO:0000256" key="2">
    <source>
        <dbReference type="ARBA" id="ARBA00012438"/>
    </source>
</evidence>